<keyword evidence="10 11" id="KW-0813">Transport</keyword>
<dbReference type="GO" id="GO:0005886">
    <property type="term" value="C:plasma membrane"/>
    <property type="evidence" value="ECO:0007669"/>
    <property type="project" value="UniProtKB-SubCell"/>
</dbReference>
<keyword evidence="3 10" id="KW-0812">Transmembrane</keyword>
<dbReference type="PANTHER" id="PTHR47019">
    <property type="entry name" value="LIPID II FLIPPASE MURJ"/>
    <property type="match status" value="1"/>
</dbReference>
<comment type="subcellular location">
    <subcellularLocation>
        <location evidence="10">Cell inner membrane</location>
        <topology evidence="10">Multi-pass membrane protein</topology>
    </subcellularLocation>
    <subcellularLocation>
        <location evidence="1">Cell membrane</location>
        <topology evidence="1">Multi-pass membrane protein</topology>
    </subcellularLocation>
</comment>
<evidence type="ECO:0000256" key="6">
    <source>
        <dbReference type="ARBA" id="ARBA00022989"/>
    </source>
</evidence>
<keyword evidence="10" id="KW-0997">Cell inner membrane</keyword>
<dbReference type="InterPro" id="IPR004268">
    <property type="entry name" value="MurJ"/>
</dbReference>
<evidence type="ECO:0000256" key="4">
    <source>
        <dbReference type="ARBA" id="ARBA00022960"/>
    </source>
</evidence>
<dbReference type="OrthoDB" id="9816572at2"/>
<dbReference type="CDD" id="cd13123">
    <property type="entry name" value="MATE_MurJ_like"/>
    <property type="match status" value="1"/>
</dbReference>
<protein>
    <recommendedName>
        <fullName evidence="10">Probable lipid II flippase MurJ</fullName>
    </recommendedName>
</protein>
<dbReference type="PRINTS" id="PR01806">
    <property type="entry name" value="VIRFACTRMVIN"/>
</dbReference>
<feature type="transmembrane region" description="Helical" evidence="10">
    <location>
        <begin position="450"/>
        <end position="470"/>
    </location>
</feature>
<comment type="function">
    <text evidence="8 10 11">Involved in peptidoglycan biosynthesis. Transports lipid-linked peptidoglycan precursors from the inner to the outer leaflet of the cytoplasmic membrane.</text>
</comment>
<comment type="similarity">
    <text evidence="9 10 11">Belongs to the MurJ/MviN family.</text>
</comment>
<dbReference type="GO" id="GO:0015648">
    <property type="term" value="F:lipid-linked peptidoglycan transporter activity"/>
    <property type="evidence" value="ECO:0007669"/>
    <property type="project" value="UniProtKB-UniRule"/>
</dbReference>
<feature type="transmembrane region" description="Helical" evidence="10">
    <location>
        <begin position="87"/>
        <end position="114"/>
    </location>
</feature>
<keyword evidence="6 10" id="KW-1133">Transmembrane helix</keyword>
<keyword evidence="2 10" id="KW-1003">Cell membrane</keyword>
<evidence type="ECO:0000256" key="3">
    <source>
        <dbReference type="ARBA" id="ARBA00022692"/>
    </source>
</evidence>
<sequence length="520" mass="55803">MSLVKKFVSVGGATLASRVLGFVREMLIAAALGAGPVADAFYAAFRFPNLFRRLFAEGAFNAAFVPLYSRTLEGDGEDRARLFAEDVLAALMFVLLALTALVMVATPLIVTILAPGFREDPAKFTLTIELFRVMFPYLVLMSLTAMVTGVLNAHRTFFIPALAPVLLNVTTIAALAVTFLKDMSGPEVGRILSWSVLVAGVLQLAMVAWAARRIGFHMRLKRPRLTPSVKRLLWLAAPAAAAGGITQINLFIGQIIASTKAGAISILQYADRLYQLPLGVVGIAIGVVLLPELSRTLKAEHFREATHVQNRALEFAFFLTLPAAAALIAIPETLVSVLFERGAFSVETREATAAALRIFGFGLPAFVLVKVFTPGYFAREDTKTPMMFSAIAVAINVALALTLFPIFAEAGIATAEAVSGWTNITLLLLTLRRRGHWTVDNVVLRRTPRIVAASAVLGGVLYAGAFWLAPLMAPGEPFLVRFGLLLGLCAVAATVYFAVAHLIGAADLRALAGLLRRRAA</sequence>
<dbReference type="PIRSF" id="PIRSF002869">
    <property type="entry name" value="MviN"/>
    <property type="match status" value="1"/>
</dbReference>
<dbReference type="InterPro" id="IPR051050">
    <property type="entry name" value="Lipid_II_flippase_MurJ/MviN"/>
</dbReference>
<dbReference type="RefSeq" id="WP_092812121.1">
    <property type="nucleotide sequence ID" value="NZ_FMVW01000003.1"/>
</dbReference>
<dbReference type="GO" id="GO:0009252">
    <property type="term" value="P:peptidoglycan biosynthetic process"/>
    <property type="evidence" value="ECO:0007669"/>
    <property type="project" value="UniProtKB-UniRule"/>
</dbReference>
<name>A0A1G5ND40_AFIMA</name>
<comment type="pathway">
    <text evidence="10">Cell wall biogenesis; peptidoglycan biosynthesis.</text>
</comment>
<feature type="transmembrane region" description="Helical" evidence="10">
    <location>
        <begin position="482"/>
        <end position="508"/>
    </location>
</feature>
<feature type="transmembrane region" description="Helical" evidence="10">
    <location>
        <begin position="385"/>
        <end position="404"/>
    </location>
</feature>
<dbReference type="Pfam" id="PF03023">
    <property type="entry name" value="MurJ"/>
    <property type="match status" value="1"/>
</dbReference>
<evidence type="ECO:0000256" key="1">
    <source>
        <dbReference type="ARBA" id="ARBA00004651"/>
    </source>
</evidence>
<feature type="transmembrane region" description="Helical" evidence="10">
    <location>
        <begin position="315"/>
        <end position="339"/>
    </location>
</feature>
<feature type="transmembrane region" description="Helical" evidence="10">
    <location>
        <begin position="191"/>
        <end position="211"/>
    </location>
</feature>
<proteinExistence type="inferred from homology"/>
<organism evidence="12 13">
    <name type="scientific">Afifella marina DSM 2698</name>
    <dbReference type="NCBI Taxonomy" id="1120955"/>
    <lineage>
        <taxon>Bacteria</taxon>
        <taxon>Pseudomonadati</taxon>
        <taxon>Pseudomonadota</taxon>
        <taxon>Alphaproteobacteria</taxon>
        <taxon>Hyphomicrobiales</taxon>
        <taxon>Afifellaceae</taxon>
        <taxon>Afifella</taxon>
    </lineage>
</organism>
<dbReference type="GO" id="GO:0008360">
    <property type="term" value="P:regulation of cell shape"/>
    <property type="evidence" value="ECO:0007669"/>
    <property type="project" value="UniProtKB-UniRule"/>
</dbReference>
<evidence type="ECO:0000256" key="10">
    <source>
        <dbReference type="HAMAP-Rule" id="MF_02078"/>
    </source>
</evidence>
<evidence type="ECO:0000256" key="11">
    <source>
        <dbReference type="PIRNR" id="PIRNR002869"/>
    </source>
</evidence>
<evidence type="ECO:0000256" key="2">
    <source>
        <dbReference type="ARBA" id="ARBA00022475"/>
    </source>
</evidence>
<evidence type="ECO:0000313" key="12">
    <source>
        <dbReference type="EMBL" id="SCZ35337.1"/>
    </source>
</evidence>
<evidence type="ECO:0000256" key="9">
    <source>
        <dbReference type="ARBA" id="ARBA00061532"/>
    </source>
</evidence>
<feature type="transmembrane region" description="Helical" evidence="10">
    <location>
        <begin position="351"/>
        <end position="373"/>
    </location>
</feature>
<dbReference type="NCBIfam" id="TIGR01695">
    <property type="entry name" value="murJ_mviN"/>
    <property type="match status" value="1"/>
</dbReference>
<dbReference type="GO" id="GO:0034204">
    <property type="term" value="P:lipid translocation"/>
    <property type="evidence" value="ECO:0007669"/>
    <property type="project" value="TreeGrafter"/>
</dbReference>
<dbReference type="GO" id="GO:0071555">
    <property type="term" value="P:cell wall organization"/>
    <property type="evidence" value="ECO:0007669"/>
    <property type="project" value="UniProtKB-UniRule"/>
</dbReference>
<accession>A0A1G5ND40</accession>
<feature type="transmembrane region" description="Helical" evidence="10">
    <location>
        <begin position="134"/>
        <end position="151"/>
    </location>
</feature>
<dbReference type="Proteomes" id="UP000199347">
    <property type="component" value="Unassembled WGS sequence"/>
</dbReference>
<dbReference type="HAMAP" id="MF_02078">
    <property type="entry name" value="MurJ_MviN"/>
    <property type="match status" value="1"/>
</dbReference>
<dbReference type="AlphaFoldDB" id="A0A1G5ND40"/>
<gene>
    <name evidence="10" type="primary">murJ</name>
    <name evidence="12" type="ORF">SAMN03080610_01878</name>
</gene>
<dbReference type="PANTHER" id="PTHR47019:SF1">
    <property type="entry name" value="LIPID II FLIPPASE MURJ"/>
    <property type="match status" value="1"/>
</dbReference>
<dbReference type="EMBL" id="FMVW01000003">
    <property type="protein sequence ID" value="SCZ35337.1"/>
    <property type="molecule type" value="Genomic_DNA"/>
</dbReference>
<keyword evidence="7 10" id="KW-0472">Membrane</keyword>
<keyword evidence="4 10" id="KW-0133">Cell shape</keyword>
<feature type="transmembrane region" description="Helical" evidence="10">
    <location>
        <begin position="410"/>
        <end position="429"/>
    </location>
</feature>
<evidence type="ECO:0000313" key="13">
    <source>
        <dbReference type="Proteomes" id="UP000199347"/>
    </source>
</evidence>
<dbReference type="STRING" id="1120955.SAMN03080610_01878"/>
<evidence type="ECO:0000256" key="7">
    <source>
        <dbReference type="ARBA" id="ARBA00023136"/>
    </source>
</evidence>
<feature type="transmembrane region" description="Helical" evidence="10">
    <location>
        <begin position="276"/>
        <end position="294"/>
    </location>
</feature>
<feature type="transmembrane region" description="Helical" evidence="10">
    <location>
        <begin position="26"/>
        <end position="45"/>
    </location>
</feature>
<reference evidence="12 13" key="1">
    <citation type="submission" date="2016-10" db="EMBL/GenBank/DDBJ databases">
        <authorList>
            <person name="de Groot N.N."/>
        </authorList>
    </citation>
    <scope>NUCLEOTIDE SEQUENCE [LARGE SCALE GENOMIC DNA]</scope>
    <source>
        <strain evidence="12 13">DSM 2698</strain>
    </source>
</reference>
<feature type="transmembrane region" description="Helical" evidence="10">
    <location>
        <begin position="158"/>
        <end position="179"/>
    </location>
</feature>
<dbReference type="UniPathway" id="UPA00219"/>
<feature type="transmembrane region" description="Helical" evidence="10">
    <location>
        <begin position="232"/>
        <end position="256"/>
    </location>
</feature>
<keyword evidence="10 11" id="KW-0961">Cell wall biogenesis/degradation</keyword>
<evidence type="ECO:0000256" key="5">
    <source>
        <dbReference type="ARBA" id="ARBA00022984"/>
    </source>
</evidence>
<keyword evidence="5 10" id="KW-0573">Peptidoglycan synthesis</keyword>
<evidence type="ECO:0000256" key="8">
    <source>
        <dbReference type="ARBA" id="ARBA00060041"/>
    </source>
</evidence>
<keyword evidence="13" id="KW-1185">Reference proteome</keyword>